<evidence type="ECO:0000313" key="16">
    <source>
        <dbReference type="Proteomes" id="UP001445335"/>
    </source>
</evidence>
<dbReference type="AlphaFoldDB" id="A0AAW1QY37"/>
<dbReference type="EMBL" id="JALJOU010000067">
    <property type="protein sequence ID" value="KAK9826205.1"/>
    <property type="molecule type" value="Genomic_DNA"/>
</dbReference>
<feature type="domain" description="RCK N-terminal" evidence="14">
    <location>
        <begin position="805"/>
        <end position="903"/>
    </location>
</feature>
<feature type="domain" description="RCK N-terminal" evidence="14">
    <location>
        <begin position="348"/>
        <end position="465"/>
    </location>
</feature>
<evidence type="ECO:0000256" key="5">
    <source>
        <dbReference type="ARBA" id="ARBA00022826"/>
    </source>
</evidence>
<dbReference type="GO" id="GO:0005267">
    <property type="term" value="F:potassium channel activity"/>
    <property type="evidence" value="ECO:0007669"/>
    <property type="project" value="UniProtKB-KW"/>
</dbReference>
<accession>A0AAW1QY37</accession>
<dbReference type="PANTHER" id="PTHR10027">
    <property type="entry name" value="CALCIUM-ACTIVATED POTASSIUM CHANNEL ALPHA CHAIN"/>
    <property type="match status" value="1"/>
</dbReference>
<evidence type="ECO:0000256" key="2">
    <source>
        <dbReference type="ARBA" id="ARBA00022448"/>
    </source>
</evidence>
<reference evidence="15 16" key="1">
    <citation type="journal article" date="2024" name="Nat. Commun.">
        <title>Phylogenomics reveals the evolutionary origins of lichenization in chlorophyte algae.</title>
        <authorList>
            <person name="Puginier C."/>
            <person name="Libourel C."/>
            <person name="Otte J."/>
            <person name="Skaloud P."/>
            <person name="Haon M."/>
            <person name="Grisel S."/>
            <person name="Petersen M."/>
            <person name="Berrin J.G."/>
            <person name="Delaux P.M."/>
            <person name="Dal Grande F."/>
            <person name="Keller J."/>
        </authorList>
    </citation>
    <scope>NUCLEOTIDE SEQUENCE [LARGE SCALE GENOMIC DNA]</scope>
    <source>
        <strain evidence="15 16">SAG 245.80</strain>
    </source>
</reference>
<evidence type="ECO:0000256" key="1">
    <source>
        <dbReference type="ARBA" id="ARBA00004141"/>
    </source>
</evidence>
<dbReference type="InterPro" id="IPR003929">
    <property type="entry name" value="K_chnl_BK_asu"/>
</dbReference>
<dbReference type="InterPro" id="IPR003148">
    <property type="entry name" value="RCK_N"/>
</dbReference>
<dbReference type="PANTHER" id="PTHR10027:SF10">
    <property type="entry name" value="SLOWPOKE 2, ISOFORM D"/>
    <property type="match status" value="1"/>
</dbReference>
<evidence type="ECO:0000256" key="8">
    <source>
        <dbReference type="ARBA" id="ARBA00023065"/>
    </source>
</evidence>
<keyword evidence="6" id="KW-0630">Potassium</keyword>
<dbReference type="Pfam" id="PF22614">
    <property type="entry name" value="Slo-like_RCK"/>
    <property type="match status" value="2"/>
</dbReference>
<comment type="subcellular location">
    <subcellularLocation>
        <location evidence="1">Membrane</location>
        <topology evidence="1">Multi-pass membrane protein</topology>
    </subcellularLocation>
</comment>
<proteinExistence type="predicted"/>
<evidence type="ECO:0000256" key="3">
    <source>
        <dbReference type="ARBA" id="ARBA00022538"/>
    </source>
</evidence>
<feature type="transmembrane region" description="Helical" evidence="11">
    <location>
        <begin position="179"/>
        <end position="201"/>
    </location>
</feature>
<keyword evidence="3" id="KW-0633">Potassium transport</keyword>
<feature type="transmembrane region" description="Helical" evidence="11">
    <location>
        <begin position="148"/>
        <end position="167"/>
    </location>
</feature>
<evidence type="ECO:0000256" key="7">
    <source>
        <dbReference type="ARBA" id="ARBA00022989"/>
    </source>
</evidence>
<dbReference type="InterPro" id="IPR027359">
    <property type="entry name" value="Volt_channel_dom_sf"/>
</dbReference>
<keyword evidence="16" id="KW-1185">Reference proteome</keyword>
<dbReference type="Pfam" id="PF03493">
    <property type="entry name" value="BK_channel_a"/>
    <property type="match status" value="1"/>
</dbReference>
<evidence type="ECO:0000259" key="13">
    <source>
        <dbReference type="Pfam" id="PF03493"/>
    </source>
</evidence>
<keyword evidence="8" id="KW-0406">Ion transport</keyword>
<name>A0AAW1QY37_9CHLO</name>
<organism evidence="15 16">
    <name type="scientific">Elliptochloris bilobata</name>
    <dbReference type="NCBI Taxonomy" id="381761"/>
    <lineage>
        <taxon>Eukaryota</taxon>
        <taxon>Viridiplantae</taxon>
        <taxon>Chlorophyta</taxon>
        <taxon>core chlorophytes</taxon>
        <taxon>Trebouxiophyceae</taxon>
        <taxon>Trebouxiophyceae incertae sedis</taxon>
        <taxon>Elliptochloris clade</taxon>
        <taxon>Elliptochloris</taxon>
    </lineage>
</organism>
<feature type="domain" description="Ion transport" evidence="12">
    <location>
        <begin position="126"/>
        <end position="320"/>
    </location>
</feature>
<feature type="transmembrane region" description="Helical" evidence="11">
    <location>
        <begin position="117"/>
        <end position="136"/>
    </location>
</feature>
<dbReference type="Proteomes" id="UP001445335">
    <property type="component" value="Unassembled WGS sequence"/>
</dbReference>
<evidence type="ECO:0000256" key="4">
    <source>
        <dbReference type="ARBA" id="ARBA00022692"/>
    </source>
</evidence>
<dbReference type="Gene3D" id="1.10.287.70">
    <property type="match status" value="1"/>
</dbReference>
<dbReference type="Gene3D" id="3.40.50.720">
    <property type="entry name" value="NAD(P)-binding Rossmann-like Domain"/>
    <property type="match status" value="1"/>
</dbReference>
<protein>
    <submittedName>
        <fullName evidence="15">Uncharacterized protein</fullName>
    </submittedName>
</protein>
<feature type="transmembrane region" description="Helical" evidence="11">
    <location>
        <begin position="243"/>
        <end position="270"/>
    </location>
</feature>
<evidence type="ECO:0000256" key="10">
    <source>
        <dbReference type="ARBA" id="ARBA00023303"/>
    </source>
</evidence>
<evidence type="ECO:0000259" key="12">
    <source>
        <dbReference type="Pfam" id="PF00520"/>
    </source>
</evidence>
<evidence type="ECO:0000256" key="9">
    <source>
        <dbReference type="ARBA" id="ARBA00023136"/>
    </source>
</evidence>
<keyword evidence="2" id="KW-0813">Transport</keyword>
<keyword evidence="9 11" id="KW-0472">Membrane</keyword>
<dbReference type="Gene3D" id="1.20.120.350">
    <property type="entry name" value="Voltage-gated potassium channels. Chain C"/>
    <property type="match status" value="1"/>
</dbReference>
<dbReference type="SUPFAM" id="SSF81324">
    <property type="entry name" value="Voltage-gated potassium channels"/>
    <property type="match status" value="1"/>
</dbReference>
<comment type="caution">
    <text evidence="15">The sequence shown here is derived from an EMBL/GenBank/DDBJ whole genome shotgun (WGS) entry which is preliminary data.</text>
</comment>
<dbReference type="GO" id="GO:0016020">
    <property type="term" value="C:membrane"/>
    <property type="evidence" value="ECO:0007669"/>
    <property type="project" value="UniProtKB-SubCell"/>
</dbReference>
<evidence type="ECO:0000256" key="11">
    <source>
        <dbReference type="SAM" id="Phobius"/>
    </source>
</evidence>
<gene>
    <name evidence="15" type="ORF">WJX81_007538</name>
</gene>
<feature type="transmembrane region" description="Helical" evidence="11">
    <location>
        <begin position="307"/>
        <end position="328"/>
    </location>
</feature>
<evidence type="ECO:0000259" key="14">
    <source>
        <dbReference type="Pfam" id="PF22614"/>
    </source>
</evidence>
<dbReference type="Pfam" id="PF00520">
    <property type="entry name" value="Ion_trans"/>
    <property type="match status" value="1"/>
</dbReference>
<evidence type="ECO:0000256" key="6">
    <source>
        <dbReference type="ARBA" id="ARBA00022958"/>
    </source>
</evidence>
<feature type="domain" description="Calcium-activated potassium channel BK alpha subunit" evidence="13">
    <location>
        <begin position="486"/>
        <end position="578"/>
    </location>
</feature>
<keyword evidence="10" id="KW-0407">Ion channel</keyword>
<keyword evidence="7 11" id="KW-1133">Transmembrane helix</keyword>
<dbReference type="InterPro" id="IPR047871">
    <property type="entry name" value="K_chnl_Slo-like"/>
</dbReference>
<evidence type="ECO:0000313" key="15">
    <source>
        <dbReference type="EMBL" id="KAK9826205.1"/>
    </source>
</evidence>
<sequence length="1121" mass="121410">MGAGTRLAIPGKASQRYGMGGLIDAHQPHLRREHFNAMVIMKLLAATEEQQLHTLNILHSVEWPEKKHPPSLIVLITNKMKAGKKVAQCTAVPGAAGGWPRPRWLQQQLGPVEMRGALQLLQFASSVVFVCLYVASTYSAPAPFSLRYNIDILLCLLFAFEYVARIVEAENKLRMVTSLWNVLDFLAIFPPLVELVLLHGANVPFTLGRLDLRWFKILRALRVMRLSLLAGELNGMHLSSSGALLSGAASIRLLQLVASVLTLLFTTSSIVHLVERIPFHDALYFVTTTLTTVGYGDVVAQSNLGKLAVLAMICVGVVLIPVQTSALYAQLTARRVTLGALPEYNEAVVLVSTRLSEVRGFSDFFTEFQTALLKTRMPRRVRMVVLCSRPNYELRAFQELNDRRLTLYEGSALSERDLVRTRAESASAVLLLADRFSPSVHHEDLSIQFQVWAIKSYTKSAPLYVQVLQRSSLSLISPFLDPERDVIVSVEQTRHRLLALSCLCPGASTLIANLLRRAAISATEKRHTAAGRRWLRNYLNGCAFKIFEAPLPAHLAGLPFTAACEWMYRTSGCVLIGMRSRGVVLNPGRRPLDAGQTAIVVASSQAAVDAALQLRFSWPAALPASPPAQVDLVNVGMVTEDGRPCELQLPEGLSLESDSVDLDDVECVPTMSDDGSTSALPMLANAAPTAGGNGAAASVAAAASAVLPSTGLLAGAAPYKIFSRAVADGGAAGGGANSGEWTSRREGNAAFLHTGIERQSLYQFHGPASAAAQWSMRQAERNFSDGVAERVEPPEPQPRGPLGKLEDHVIICGSESAFVNFAEQMRRCDADRRTPVVVLHERRPDDAVWGALEALGPTLFCKGEPSDGASLAAARAAHARALVYLAHPQRPMKEVGEATMVDSSFASRVAVLADAQGLRTAYGVGEQSGGQLTNSIVELCFTSSVRFLQPGLLLKGAAGSVEEGVGGIDSLAGKPRKSWQMRKRQERAAIKEGLAEWQANPYFCAGRVTVPAVMDTFASTTFLKGAMLTELMTELAGDDGRPGGALLRQVEVPAALVGRTYGDLFAYLVLQRQLVPLGLYRKKPENPAWRLSYVQTNPPAQERVLASDRAFVLRTHFMPVA</sequence>
<dbReference type="InterPro" id="IPR005821">
    <property type="entry name" value="Ion_trans_dom"/>
</dbReference>
<keyword evidence="5" id="KW-0631">Potassium channel</keyword>
<keyword evidence="4 11" id="KW-0812">Transmembrane</keyword>
<dbReference type="PRINTS" id="PR00169">
    <property type="entry name" value="KCHANNEL"/>
</dbReference>